<dbReference type="InterPro" id="IPR024072">
    <property type="entry name" value="DHFR-like_dom_sf"/>
</dbReference>
<dbReference type="CDD" id="cd00209">
    <property type="entry name" value="DHFR"/>
    <property type="match status" value="1"/>
</dbReference>
<evidence type="ECO:0000256" key="4">
    <source>
        <dbReference type="ARBA" id="ARBA00022563"/>
    </source>
</evidence>
<dbReference type="Proteomes" id="UP000323994">
    <property type="component" value="Unassembled WGS sequence"/>
</dbReference>
<dbReference type="InterPro" id="IPR001796">
    <property type="entry name" value="DHFR_dom"/>
</dbReference>
<comment type="function">
    <text evidence="7 8">Key enzyme in folate metabolism. Catalyzes an essential reaction for de novo glycine and purine synthesis, and for DNA precursor synthesis.</text>
</comment>
<dbReference type="FunFam" id="3.40.430.10:FF:000001">
    <property type="entry name" value="Dihydrofolate reductase"/>
    <property type="match status" value="1"/>
</dbReference>
<dbReference type="UniPathway" id="UPA00077">
    <property type="reaction ID" value="UER00158"/>
</dbReference>
<evidence type="ECO:0000256" key="2">
    <source>
        <dbReference type="ARBA" id="ARBA00009539"/>
    </source>
</evidence>
<comment type="caution">
    <text evidence="10">The sequence shown here is derived from an EMBL/GenBank/DDBJ whole genome shotgun (WGS) entry which is preliminary data.</text>
</comment>
<dbReference type="OrthoDB" id="9804315at2"/>
<name>A0A5M8Q678_9BACT</name>
<evidence type="ECO:0000256" key="6">
    <source>
        <dbReference type="ARBA" id="ARBA00023002"/>
    </source>
</evidence>
<evidence type="ECO:0000259" key="9">
    <source>
        <dbReference type="PROSITE" id="PS51330"/>
    </source>
</evidence>
<dbReference type="RefSeq" id="WP_139014831.1">
    <property type="nucleotide sequence ID" value="NZ_VBSN01000076.1"/>
</dbReference>
<evidence type="ECO:0000313" key="11">
    <source>
        <dbReference type="Proteomes" id="UP000323994"/>
    </source>
</evidence>
<organism evidence="10 11">
    <name type="scientific">Dyadobacter flavalbus</name>
    <dbReference type="NCBI Taxonomy" id="2579942"/>
    <lineage>
        <taxon>Bacteria</taxon>
        <taxon>Pseudomonadati</taxon>
        <taxon>Bacteroidota</taxon>
        <taxon>Cytophagia</taxon>
        <taxon>Cytophagales</taxon>
        <taxon>Spirosomataceae</taxon>
        <taxon>Dyadobacter</taxon>
    </lineage>
</organism>
<keyword evidence="4 8" id="KW-0554">One-carbon metabolism</keyword>
<evidence type="ECO:0000313" key="10">
    <source>
        <dbReference type="EMBL" id="KAA6430396.1"/>
    </source>
</evidence>
<dbReference type="GO" id="GO:0004146">
    <property type="term" value="F:dihydrofolate reductase activity"/>
    <property type="evidence" value="ECO:0007669"/>
    <property type="project" value="UniProtKB-EC"/>
</dbReference>
<evidence type="ECO:0000256" key="5">
    <source>
        <dbReference type="ARBA" id="ARBA00022857"/>
    </source>
</evidence>
<dbReference type="EMBL" id="VBSN01000076">
    <property type="protein sequence ID" value="KAA6430396.1"/>
    <property type="molecule type" value="Genomic_DNA"/>
</dbReference>
<comment type="catalytic activity">
    <reaction evidence="8">
        <text>(6S)-5,6,7,8-tetrahydrofolate + NADP(+) = 7,8-dihydrofolate + NADPH + H(+)</text>
        <dbReference type="Rhea" id="RHEA:15009"/>
        <dbReference type="ChEBI" id="CHEBI:15378"/>
        <dbReference type="ChEBI" id="CHEBI:57451"/>
        <dbReference type="ChEBI" id="CHEBI:57453"/>
        <dbReference type="ChEBI" id="CHEBI:57783"/>
        <dbReference type="ChEBI" id="CHEBI:58349"/>
        <dbReference type="EC" id="1.5.1.3"/>
    </reaction>
</comment>
<feature type="domain" description="DHFR" evidence="9">
    <location>
        <begin position="2"/>
        <end position="162"/>
    </location>
</feature>
<evidence type="ECO:0000256" key="3">
    <source>
        <dbReference type="ARBA" id="ARBA00012856"/>
    </source>
</evidence>
<keyword evidence="6 8" id="KW-0560">Oxidoreductase</keyword>
<dbReference type="PROSITE" id="PS51330">
    <property type="entry name" value="DHFR_2"/>
    <property type="match status" value="1"/>
</dbReference>
<dbReference type="GO" id="GO:0070401">
    <property type="term" value="F:NADP+ binding"/>
    <property type="evidence" value="ECO:0007669"/>
    <property type="project" value="UniProtKB-ARBA"/>
</dbReference>
<dbReference type="SUPFAM" id="SSF53597">
    <property type="entry name" value="Dihydrofolate reductase-like"/>
    <property type="match status" value="1"/>
</dbReference>
<evidence type="ECO:0000256" key="7">
    <source>
        <dbReference type="ARBA" id="ARBA00025067"/>
    </source>
</evidence>
<dbReference type="GO" id="GO:0006730">
    <property type="term" value="P:one-carbon metabolic process"/>
    <property type="evidence" value="ECO:0007669"/>
    <property type="project" value="UniProtKB-KW"/>
</dbReference>
<reference evidence="10 11" key="1">
    <citation type="submission" date="2019-05" db="EMBL/GenBank/DDBJ databases">
        <authorList>
            <person name="Qu J.-H."/>
        </authorList>
    </citation>
    <scope>NUCLEOTIDE SEQUENCE [LARGE SCALE GENOMIC DNA]</scope>
    <source>
        <strain evidence="10 11">NS28</strain>
    </source>
</reference>
<accession>A0A5M8Q678</accession>
<dbReference type="PANTHER" id="PTHR48069">
    <property type="entry name" value="DIHYDROFOLATE REDUCTASE"/>
    <property type="match status" value="1"/>
</dbReference>
<dbReference type="PIRSF" id="PIRSF000194">
    <property type="entry name" value="DHFR"/>
    <property type="match status" value="1"/>
</dbReference>
<dbReference type="Gene3D" id="3.40.430.10">
    <property type="entry name" value="Dihydrofolate Reductase, subunit A"/>
    <property type="match status" value="1"/>
</dbReference>
<sequence length="166" mass="18989">MTLSIIVAVSENGVIGKDNQLLWRLPDDLKRFKNLTLNHPIIMGRKTFESIGKPLPGRTSIVVTRNPDFAYEGVTVTHSLEEAVQKAREMDANEAFIIGGGELYRQAQPISDTLYITEVKTIIEGDTFFEIIKPSDWTETNRITHEADERHHFPFVFADYIRRNEL</sequence>
<keyword evidence="11" id="KW-1185">Reference proteome</keyword>
<keyword evidence="5 8" id="KW-0521">NADP</keyword>
<dbReference type="InterPro" id="IPR012259">
    <property type="entry name" value="DHFR"/>
</dbReference>
<evidence type="ECO:0000256" key="8">
    <source>
        <dbReference type="PIRNR" id="PIRNR000194"/>
    </source>
</evidence>
<comment type="similarity">
    <text evidence="2 8">Belongs to the dihydrofolate reductase family.</text>
</comment>
<dbReference type="GO" id="GO:0046452">
    <property type="term" value="P:dihydrofolate metabolic process"/>
    <property type="evidence" value="ECO:0007669"/>
    <property type="project" value="TreeGrafter"/>
</dbReference>
<dbReference type="EC" id="1.5.1.3" evidence="3 8"/>
<protein>
    <recommendedName>
        <fullName evidence="3 8">Dihydrofolate reductase</fullName>
        <ecNumber evidence="3 8">1.5.1.3</ecNumber>
    </recommendedName>
</protein>
<dbReference type="PRINTS" id="PR00070">
    <property type="entry name" value="DHFR"/>
</dbReference>
<comment type="pathway">
    <text evidence="1 8">Cofactor biosynthesis; tetrahydrofolate biosynthesis; 5,6,7,8-tetrahydrofolate from 7,8-dihydrofolate: step 1/1.</text>
</comment>
<dbReference type="GO" id="GO:0046654">
    <property type="term" value="P:tetrahydrofolate biosynthetic process"/>
    <property type="evidence" value="ECO:0007669"/>
    <property type="project" value="UniProtKB-UniPathway"/>
</dbReference>
<dbReference type="GO" id="GO:0046655">
    <property type="term" value="P:folic acid metabolic process"/>
    <property type="evidence" value="ECO:0007669"/>
    <property type="project" value="TreeGrafter"/>
</dbReference>
<dbReference type="GO" id="GO:0005829">
    <property type="term" value="C:cytosol"/>
    <property type="evidence" value="ECO:0007669"/>
    <property type="project" value="TreeGrafter"/>
</dbReference>
<evidence type="ECO:0000256" key="1">
    <source>
        <dbReference type="ARBA" id="ARBA00004903"/>
    </source>
</evidence>
<gene>
    <name evidence="10" type="ORF">FEM33_25675</name>
</gene>
<dbReference type="PANTHER" id="PTHR48069:SF3">
    <property type="entry name" value="DIHYDROFOLATE REDUCTASE"/>
    <property type="match status" value="1"/>
</dbReference>
<dbReference type="Pfam" id="PF00186">
    <property type="entry name" value="DHFR_1"/>
    <property type="match status" value="1"/>
</dbReference>
<proteinExistence type="inferred from homology"/>
<dbReference type="AlphaFoldDB" id="A0A5M8Q678"/>